<evidence type="ECO:0000313" key="14">
    <source>
        <dbReference type="EMBL" id="TYP92231.1"/>
    </source>
</evidence>
<dbReference type="AlphaFoldDB" id="A0A5S5D8E3"/>
<dbReference type="OrthoDB" id="883215at2"/>
<evidence type="ECO:0000256" key="13">
    <source>
        <dbReference type="SAM" id="Phobius"/>
    </source>
</evidence>
<keyword evidence="15" id="KW-1185">Reference proteome</keyword>
<evidence type="ECO:0000256" key="4">
    <source>
        <dbReference type="ARBA" id="ARBA00022692"/>
    </source>
</evidence>
<dbReference type="Proteomes" id="UP000325105">
    <property type="component" value="Unassembled WGS sequence"/>
</dbReference>
<evidence type="ECO:0000256" key="10">
    <source>
        <dbReference type="ARBA" id="ARBA00023603"/>
    </source>
</evidence>
<comment type="subcellular location">
    <subcellularLocation>
        <location evidence="1">Cell membrane</location>
        <topology evidence="1">Single-pass membrane protein</topology>
    </subcellularLocation>
</comment>
<dbReference type="Pfam" id="PF18927">
    <property type="entry name" value="CrtO"/>
    <property type="match status" value="1"/>
</dbReference>
<sequence>MIIQQFFYSISITFGSWLLGAAVNVVLQKGAFYEKLTDLQFIKSDTINKRIGLGAFKWVVKNTFFKYFNQKLVLRNQAGLPELHALRTEMTFSEISHLIAFGLVAVFALVKVVQGNYAAGTIMMAVNILMNLYPSLLQQENKKRIDRLARSLSFYRRTPVAP</sequence>
<evidence type="ECO:0000256" key="7">
    <source>
        <dbReference type="ARBA" id="ARBA00023136"/>
    </source>
</evidence>
<evidence type="ECO:0000256" key="3">
    <source>
        <dbReference type="ARBA" id="ARBA00022679"/>
    </source>
</evidence>
<keyword evidence="7 13" id="KW-0472">Membrane</keyword>
<accession>A0A5S5D8E3</accession>
<evidence type="ECO:0000256" key="2">
    <source>
        <dbReference type="ARBA" id="ARBA00022475"/>
    </source>
</evidence>
<evidence type="ECO:0000256" key="12">
    <source>
        <dbReference type="ARBA" id="ARBA00025324"/>
    </source>
</evidence>
<comment type="similarity">
    <text evidence="10">Belongs to the acyltransferase CrtO family.</text>
</comment>
<feature type="transmembrane region" description="Helical" evidence="13">
    <location>
        <begin position="119"/>
        <end position="137"/>
    </location>
</feature>
<dbReference type="RefSeq" id="WP_148909338.1">
    <property type="nucleotide sequence ID" value="NZ_VNHX01000017.1"/>
</dbReference>
<evidence type="ECO:0000256" key="11">
    <source>
        <dbReference type="ARBA" id="ARBA00023667"/>
    </source>
</evidence>
<keyword evidence="6 13" id="KW-1133">Transmembrane helix</keyword>
<feature type="transmembrane region" description="Helical" evidence="13">
    <location>
        <begin position="95"/>
        <end position="113"/>
    </location>
</feature>
<reference evidence="14 15" key="1">
    <citation type="submission" date="2019-07" db="EMBL/GenBank/DDBJ databases">
        <title>Genomic Encyclopedia of Archaeal and Bacterial Type Strains, Phase II (KMG-II): from individual species to whole genera.</title>
        <authorList>
            <person name="Goeker M."/>
        </authorList>
    </citation>
    <scope>NUCLEOTIDE SEQUENCE [LARGE SCALE GENOMIC DNA]</scope>
    <source>
        <strain evidence="14 15">DSM 18850</strain>
    </source>
</reference>
<keyword evidence="4 13" id="KW-0812">Transmembrane</keyword>
<dbReference type="GO" id="GO:0016746">
    <property type="term" value="F:acyltransferase activity"/>
    <property type="evidence" value="ECO:0007669"/>
    <property type="project" value="UniProtKB-KW"/>
</dbReference>
<gene>
    <name evidence="14" type="ORF">BC792_1176</name>
</gene>
<feature type="transmembrane region" description="Helical" evidence="13">
    <location>
        <begin position="6"/>
        <end position="27"/>
    </location>
</feature>
<dbReference type="UniPathway" id="UPA00029">
    <property type="reaction ID" value="UER00560"/>
</dbReference>
<dbReference type="GO" id="GO:0005886">
    <property type="term" value="C:plasma membrane"/>
    <property type="evidence" value="ECO:0007669"/>
    <property type="project" value="UniProtKB-SubCell"/>
</dbReference>
<protein>
    <recommendedName>
        <fullName evidence="11">Glycosyl-4,4'-diaponeurosporenoate acyltransferase</fullName>
    </recommendedName>
</protein>
<comment type="pathway">
    <text evidence="9">Carotenoid biosynthesis; staphyloxanthin biosynthesis; staphyloxanthin from farnesyl diphosphate: step 5/5.</text>
</comment>
<dbReference type="InterPro" id="IPR044021">
    <property type="entry name" value="CrtO"/>
</dbReference>
<evidence type="ECO:0000256" key="8">
    <source>
        <dbReference type="ARBA" id="ARBA00023315"/>
    </source>
</evidence>
<evidence type="ECO:0000256" key="9">
    <source>
        <dbReference type="ARBA" id="ARBA00023588"/>
    </source>
</evidence>
<keyword evidence="8" id="KW-0012">Acyltransferase</keyword>
<name>A0A5S5D8E3_9SPHI</name>
<evidence type="ECO:0000256" key="5">
    <source>
        <dbReference type="ARBA" id="ARBA00022729"/>
    </source>
</evidence>
<keyword evidence="5" id="KW-0732">Signal</keyword>
<comment type="caution">
    <text evidence="14">The sequence shown here is derived from an EMBL/GenBank/DDBJ whole genome shotgun (WGS) entry which is preliminary data.</text>
</comment>
<evidence type="ECO:0000256" key="6">
    <source>
        <dbReference type="ARBA" id="ARBA00022989"/>
    </source>
</evidence>
<dbReference type="EMBL" id="VNHX01000017">
    <property type="protein sequence ID" value="TYP92231.1"/>
    <property type="molecule type" value="Genomic_DNA"/>
</dbReference>
<evidence type="ECO:0000313" key="15">
    <source>
        <dbReference type="Proteomes" id="UP000325105"/>
    </source>
</evidence>
<keyword evidence="3" id="KW-0808">Transferase</keyword>
<organism evidence="14 15">
    <name type="scientific">Sphingobacterium allocomposti</name>
    <dbReference type="NCBI Taxonomy" id="415956"/>
    <lineage>
        <taxon>Bacteria</taxon>
        <taxon>Pseudomonadati</taxon>
        <taxon>Bacteroidota</taxon>
        <taxon>Sphingobacteriia</taxon>
        <taxon>Sphingobacteriales</taxon>
        <taxon>Sphingobacteriaceae</taxon>
        <taxon>Sphingobacterium</taxon>
    </lineage>
</organism>
<evidence type="ECO:0000256" key="1">
    <source>
        <dbReference type="ARBA" id="ARBA00004162"/>
    </source>
</evidence>
<proteinExistence type="inferred from homology"/>
<comment type="function">
    <text evidence="12">Catalyzes the acylation of glycosyl-4,4'-diaponeurosporenoate, i.e. the esterification of glucose at the C6'' position with the carboxyl group of the C(15) fatty acid 12-methyltetradecanoic acid, to yield staphyloxanthin. This is the last step in the biosynthesis of this orange pigment, present in most staphylococci strains.</text>
</comment>
<keyword evidence="2" id="KW-1003">Cell membrane</keyword>